<accession>A0A937APD1</accession>
<comment type="caution">
    <text evidence="1">The sequence shown here is derived from an EMBL/GenBank/DDBJ whole genome shotgun (WGS) entry which is preliminary data.</text>
</comment>
<evidence type="ECO:0000313" key="2">
    <source>
        <dbReference type="Proteomes" id="UP000736856"/>
    </source>
</evidence>
<dbReference type="AlphaFoldDB" id="A0A937APD1"/>
<dbReference type="Proteomes" id="UP000736856">
    <property type="component" value="Unassembled WGS sequence"/>
</dbReference>
<protein>
    <recommendedName>
        <fullName evidence="3">Flagellar protein FlgJ N-terminal domain-containing protein</fullName>
    </recommendedName>
</protein>
<gene>
    <name evidence="1" type="ORF">EU981_00085</name>
</gene>
<name>A0A937APD1_9HYPH</name>
<organism evidence="1 2">
    <name type="scientific">Candidatus Liberibacter ctenarytainae</name>
    <dbReference type="NCBI Taxonomy" id="2020335"/>
    <lineage>
        <taxon>Bacteria</taxon>
        <taxon>Pseudomonadati</taxon>
        <taxon>Pseudomonadota</taxon>
        <taxon>Alphaproteobacteria</taxon>
        <taxon>Hyphomicrobiales</taxon>
        <taxon>Rhizobiaceae</taxon>
        <taxon>Liberibacter</taxon>
    </lineage>
</organism>
<reference evidence="1" key="1">
    <citation type="submission" date="2019-02" db="EMBL/GenBank/DDBJ databases">
        <title>A novel Candidatus Liberibacter species associated with the New Zealand native fuchsia psyllid, Ctenarytaina fuchsiae.</title>
        <authorList>
            <person name="Thompson S.M."/>
            <person name="Jorgensen N."/>
            <person name="David C."/>
            <person name="Bulman S.R."/>
            <person name="Smith G.R."/>
        </authorList>
    </citation>
    <scope>NUCLEOTIDE SEQUENCE</scope>
    <source>
        <strain evidence="1">Oxford</strain>
    </source>
</reference>
<dbReference type="EMBL" id="SEOL01000001">
    <property type="protein sequence ID" value="MBL0848496.1"/>
    <property type="molecule type" value="Genomic_DNA"/>
</dbReference>
<proteinExistence type="predicted"/>
<sequence>MEVSSVSVLQNINNDFMKNSRNQLSSDSFISVLQENSSQQDLDKAAFDLDSVQKLQGIMFQYLIKSILPEETVKSLGGGFGGDFWKEILAENISSAVVKQQTRALHFRSDFTKSKP</sequence>
<evidence type="ECO:0008006" key="3">
    <source>
        <dbReference type="Google" id="ProtNLM"/>
    </source>
</evidence>
<evidence type="ECO:0000313" key="1">
    <source>
        <dbReference type="EMBL" id="MBL0848496.1"/>
    </source>
</evidence>